<dbReference type="NCBIfam" id="NF045659">
    <property type="entry name" value="DiMArgaseDdahMtb"/>
    <property type="match status" value="1"/>
</dbReference>
<keyword evidence="1" id="KW-0808">Transferase</keyword>
<dbReference type="GO" id="GO:0016740">
    <property type="term" value="F:transferase activity"/>
    <property type="evidence" value="ECO:0007669"/>
    <property type="project" value="UniProtKB-KW"/>
</dbReference>
<evidence type="ECO:0000313" key="1">
    <source>
        <dbReference type="EMBL" id="KXK62438.1"/>
    </source>
</evidence>
<evidence type="ECO:0000313" key="2">
    <source>
        <dbReference type="Proteomes" id="UP000070620"/>
    </source>
</evidence>
<dbReference type="Proteomes" id="UP000070620">
    <property type="component" value="Unassembled WGS sequence"/>
</dbReference>
<reference evidence="1 2" key="1">
    <citation type="submission" date="2016-01" db="EMBL/GenBank/DDBJ databases">
        <title>Whole genome sequence and analysis of Micromonospora rosaria DSM 803, which can produce antibacterial substance rosamicin.</title>
        <authorList>
            <person name="Yang H."/>
            <person name="He X."/>
            <person name="Zhu D."/>
        </authorList>
    </citation>
    <scope>NUCLEOTIDE SEQUENCE [LARGE SCALE GENOMIC DNA]</scope>
    <source>
        <strain evidence="1 2">DSM 803</strain>
    </source>
</reference>
<dbReference type="Pfam" id="PF19420">
    <property type="entry name" value="DDAH_eukar"/>
    <property type="match status" value="1"/>
</dbReference>
<dbReference type="PANTHER" id="PTHR47271:SF2">
    <property type="entry name" value="ARGININE DEIMINASE"/>
    <property type="match status" value="1"/>
</dbReference>
<dbReference type="EMBL" id="LRQV01000019">
    <property type="protein sequence ID" value="KXK62438.1"/>
    <property type="molecule type" value="Genomic_DNA"/>
</dbReference>
<accession>A0A136PVD7</accession>
<keyword evidence="2" id="KW-1185">Reference proteome</keyword>
<proteinExistence type="predicted"/>
<gene>
    <name evidence="1" type="ORF">AWW66_08315</name>
</gene>
<dbReference type="Gene3D" id="3.75.10.10">
    <property type="entry name" value="L-arginine/glycine Amidinotransferase, Chain A"/>
    <property type="match status" value="1"/>
</dbReference>
<dbReference type="PANTHER" id="PTHR47271">
    <property type="entry name" value="ARGININE DEIMINASE"/>
    <property type="match status" value="1"/>
</dbReference>
<dbReference type="RefSeq" id="WP_067362179.1">
    <property type="nucleotide sequence ID" value="NZ_JBIUBN010000032.1"/>
</dbReference>
<dbReference type="GO" id="GO:0019546">
    <property type="term" value="P:L-arginine deiminase pathway"/>
    <property type="evidence" value="ECO:0007669"/>
    <property type="project" value="TreeGrafter"/>
</dbReference>
<name>A0A136PVD7_9ACTN</name>
<protein>
    <submittedName>
        <fullName evidence="1">Amidinotransferase</fullName>
    </submittedName>
</protein>
<dbReference type="GO" id="GO:0016990">
    <property type="term" value="F:arginine deiminase activity"/>
    <property type="evidence" value="ECO:0007669"/>
    <property type="project" value="TreeGrafter"/>
</dbReference>
<organism evidence="1 2">
    <name type="scientific">Micromonospora rosaria</name>
    <dbReference type="NCBI Taxonomy" id="47874"/>
    <lineage>
        <taxon>Bacteria</taxon>
        <taxon>Bacillati</taxon>
        <taxon>Actinomycetota</taxon>
        <taxon>Actinomycetes</taxon>
        <taxon>Micromonosporales</taxon>
        <taxon>Micromonosporaceae</taxon>
        <taxon>Micromonospora</taxon>
    </lineage>
</organism>
<comment type="caution">
    <text evidence="1">The sequence shown here is derived from an EMBL/GenBank/DDBJ whole genome shotgun (WGS) entry which is preliminary data.</text>
</comment>
<dbReference type="AlphaFoldDB" id="A0A136PVD7"/>
<dbReference type="SUPFAM" id="SSF55909">
    <property type="entry name" value="Pentein"/>
    <property type="match status" value="1"/>
</dbReference>
<dbReference type="OrthoDB" id="9814070at2"/>
<sequence length="293" mass="31932">MAHPSPAAGTGPHRVARPRHYLMCRPGHFDVSYSINPWMHPEKPTATAVAVAQWENLRQIFLDLGHRVDELDPVPGLPDMVYTANGALLHDGTVVVARFRHAQRAAESDAYLRWFAARGYPVVHQADRINEGEGDFLLVGRRILAGFGFRTDPLAHHETQEILGLPVIGLHLTDPRYYHLDTALAVLDDDEIMYYPAAFSPGSQAVLRELYPDAVIATSADAEIFGLNAVSDGRHVVLPAAAVDLAAQLRKRGFVTIGVDMSELLKGGGGAKCCTLELRYSSTACASPPAPER</sequence>